<reference evidence="2" key="2">
    <citation type="journal article" date="2024" name="Plant">
        <title>Genomic evolution and insights into agronomic trait innovations of Sesamum species.</title>
        <authorList>
            <person name="Miao H."/>
            <person name="Wang L."/>
            <person name="Qu L."/>
            <person name="Liu H."/>
            <person name="Sun Y."/>
            <person name="Le M."/>
            <person name="Wang Q."/>
            <person name="Wei S."/>
            <person name="Zheng Y."/>
            <person name="Lin W."/>
            <person name="Duan Y."/>
            <person name="Cao H."/>
            <person name="Xiong S."/>
            <person name="Wang X."/>
            <person name="Wei L."/>
            <person name="Li C."/>
            <person name="Ma Q."/>
            <person name="Ju M."/>
            <person name="Zhao R."/>
            <person name="Li G."/>
            <person name="Mu C."/>
            <person name="Tian Q."/>
            <person name="Mei H."/>
            <person name="Zhang T."/>
            <person name="Gao T."/>
            <person name="Zhang H."/>
        </authorList>
    </citation>
    <scope>NUCLEOTIDE SEQUENCE</scope>
    <source>
        <strain evidence="2">3651</strain>
    </source>
</reference>
<evidence type="ECO:0000313" key="2">
    <source>
        <dbReference type="EMBL" id="KAK4434451.1"/>
    </source>
</evidence>
<gene>
    <name evidence="2" type="ORF">Salat_0607900</name>
</gene>
<dbReference type="PANTHER" id="PTHR36324:SF1">
    <property type="entry name" value="OS09G0460100 PROTEIN"/>
    <property type="match status" value="1"/>
</dbReference>
<evidence type="ECO:0000313" key="3">
    <source>
        <dbReference type="Proteomes" id="UP001293254"/>
    </source>
</evidence>
<accession>A0AAE2CTY3</accession>
<feature type="region of interest" description="Disordered" evidence="1">
    <location>
        <begin position="118"/>
        <end position="146"/>
    </location>
</feature>
<dbReference type="Proteomes" id="UP001293254">
    <property type="component" value="Unassembled WGS sequence"/>
</dbReference>
<reference evidence="2" key="1">
    <citation type="submission" date="2020-06" db="EMBL/GenBank/DDBJ databases">
        <authorList>
            <person name="Li T."/>
            <person name="Hu X."/>
            <person name="Zhang T."/>
            <person name="Song X."/>
            <person name="Zhang H."/>
            <person name="Dai N."/>
            <person name="Sheng W."/>
            <person name="Hou X."/>
            <person name="Wei L."/>
        </authorList>
    </citation>
    <scope>NUCLEOTIDE SEQUENCE</scope>
    <source>
        <strain evidence="2">3651</strain>
        <tissue evidence="2">Leaf</tissue>
    </source>
</reference>
<evidence type="ECO:0000256" key="1">
    <source>
        <dbReference type="SAM" id="MobiDB-lite"/>
    </source>
</evidence>
<proteinExistence type="predicted"/>
<dbReference type="AlphaFoldDB" id="A0AAE2CTY3"/>
<protein>
    <submittedName>
        <fullName evidence="2">Uncharacterized protein</fullName>
    </submittedName>
</protein>
<dbReference type="PANTHER" id="PTHR36324">
    <property type="entry name" value="OS09G0460100 PROTEIN"/>
    <property type="match status" value="1"/>
</dbReference>
<organism evidence="2 3">
    <name type="scientific">Sesamum alatum</name>
    <dbReference type="NCBI Taxonomy" id="300844"/>
    <lineage>
        <taxon>Eukaryota</taxon>
        <taxon>Viridiplantae</taxon>
        <taxon>Streptophyta</taxon>
        <taxon>Embryophyta</taxon>
        <taxon>Tracheophyta</taxon>
        <taxon>Spermatophyta</taxon>
        <taxon>Magnoliopsida</taxon>
        <taxon>eudicotyledons</taxon>
        <taxon>Gunneridae</taxon>
        <taxon>Pentapetalae</taxon>
        <taxon>asterids</taxon>
        <taxon>lamiids</taxon>
        <taxon>Lamiales</taxon>
        <taxon>Pedaliaceae</taxon>
        <taxon>Sesamum</taxon>
    </lineage>
</organism>
<keyword evidence="3" id="KW-1185">Reference proteome</keyword>
<dbReference type="EMBL" id="JACGWO010000002">
    <property type="protein sequence ID" value="KAK4434451.1"/>
    <property type="molecule type" value="Genomic_DNA"/>
</dbReference>
<name>A0AAE2CTY3_9LAMI</name>
<comment type="caution">
    <text evidence="2">The sequence shown here is derived from an EMBL/GenBank/DDBJ whole genome shotgun (WGS) entry which is preliminary data.</text>
</comment>
<sequence>MSSAEEKPKWSVFEEVKDISVAPEALMAGINSAIAALEYARAATFLQRAPPSSDDENVVMGQVMIVPLNAFSNCRSFPGEVPDSNPEETEEPVSDFDEQEEVFVSAIIGKYKESKKKRKSSNIATGSSKWALPDRPPGVSIARNNGGEDREEYYTARSRLPRCSSDRSFDAFDVASAMTGLSRSSSVDRLDFQDVGTGRRAIIKDLVHCEGWPFGLCRKALLLPPLPKSPADSWSWTKSGKMVKTHG</sequence>